<name>A0A517R8J1_9PLAN</name>
<keyword evidence="3" id="KW-0378">Hydrolase</keyword>
<dbReference type="InterPro" id="IPR011989">
    <property type="entry name" value="ARM-like"/>
</dbReference>
<evidence type="ECO:0000313" key="4">
    <source>
        <dbReference type="Proteomes" id="UP000317171"/>
    </source>
</evidence>
<proteinExistence type="predicted"/>
<dbReference type="KEGG" id="gaz:Pan241w_01560"/>
<dbReference type="PROSITE" id="PS50106">
    <property type="entry name" value="PDZ"/>
    <property type="match status" value="1"/>
</dbReference>
<dbReference type="RefSeq" id="WP_145209493.1">
    <property type="nucleotide sequence ID" value="NZ_CP036269.1"/>
</dbReference>
<dbReference type="InterPro" id="IPR036034">
    <property type="entry name" value="PDZ_sf"/>
</dbReference>
<dbReference type="SUPFAM" id="SSF48371">
    <property type="entry name" value="ARM repeat"/>
    <property type="match status" value="1"/>
</dbReference>
<feature type="signal peptide" evidence="1">
    <location>
        <begin position="1"/>
        <end position="26"/>
    </location>
</feature>
<feature type="chain" id="PRO_5022016302" evidence="1">
    <location>
        <begin position="27"/>
        <end position="316"/>
    </location>
</feature>
<dbReference type="GO" id="GO:0006508">
    <property type="term" value="P:proteolysis"/>
    <property type="evidence" value="ECO:0007669"/>
    <property type="project" value="UniProtKB-KW"/>
</dbReference>
<dbReference type="InterPro" id="IPR016024">
    <property type="entry name" value="ARM-type_fold"/>
</dbReference>
<evidence type="ECO:0000313" key="3">
    <source>
        <dbReference type="EMBL" id="QDT40103.1"/>
    </source>
</evidence>
<dbReference type="AlphaFoldDB" id="A0A517R8J1"/>
<dbReference type="EMBL" id="CP036269">
    <property type="protein sequence ID" value="QDT40103.1"/>
    <property type="molecule type" value="Genomic_DNA"/>
</dbReference>
<evidence type="ECO:0000259" key="2">
    <source>
        <dbReference type="PROSITE" id="PS50106"/>
    </source>
</evidence>
<dbReference type="SUPFAM" id="SSF50156">
    <property type="entry name" value="PDZ domain-like"/>
    <property type="match status" value="1"/>
</dbReference>
<evidence type="ECO:0000256" key="1">
    <source>
        <dbReference type="SAM" id="SignalP"/>
    </source>
</evidence>
<protein>
    <submittedName>
        <fullName evidence="3">Serine endoprotease</fullName>
    </submittedName>
</protein>
<sequence precursor="true">MFSRLISIAGCALLAASTLQGSSATAAEPAKLPQQVVDYIFDLESDDYQKREKATQALPEYGEQVIEPLLKVTRGDSLEAAVRAILVIEQVYVKGKESSIAKAEEALESLTSSPNPSVALRAEEAIDRHADIREKRAIREIRKRGGTVILWTSEEIAKYPQQNKLEPGRVRYVALGARWSGAEVGLRFIKRVREFDTFYLIKGHPLNEVALDDLRKAIPSTRFQTRDSDAMLGISGGNNDRGGCTVGVVTEGLAAQKAGIQSGDFIVKFDGEKIENFQGLVDLIGKKSAGDTVNVDLVRNGKLMTLKVTLSSWLDQ</sequence>
<dbReference type="OrthoDB" id="251146at2"/>
<dbReference type="Proteomes" id="UP000317171">
    <property type="component" value="Chromosome"/>
</dbReference>
<keyword evidence="3" id="KW-0645">Protease</keyword>
<feature type="domain" description="PDZ" evidence="2">
    <location>
        <begin position="220"/>
        <end position="301"/>
    </location>
</feature>
<gene>
    <name evidence="3" type="ORF">Pan241w_01560</name>
</gene>
<dbReference type="SMART" id="SM00228">
    <property type="entry name" value="PDZ"/>
    <property type="match status" value="1"/>
</dbReference>
<dbReference type="GO" id="GO:0008233">
    <property type="term" value="F:peptidase activity"/>
    <property type="evidence" value="ECO:0007669"/>
    <property type="project" value="UniProtKB-KW"/>
</dbReference>
<keyword evidence="1" id="KW-0732">Signal</keyword>
<dbReference type="Gene3D" id="2.30.42.10">
    <property type="match status" value="1"/>
</dbReference>
<accession>A0A517R8J1</accession>
<dbReference type="InterPro" id="IPR001478">
    <property type="entry name" value="PDZ"/>
</dbReference>
<keyword evidence="4" id="KW-1185">Reference proteome</keyword>
<dbReference type="Gene3D" id="1.25.10.10">
    <property type="entry name" value="Leucine-rich Repeat Variant"/>
    <property type="match status" value="1"/>
</dbReference>
<reference evidence="3 4" key="1">
    <citation type="submission" date="2019-02" db="EMBL/GenBank/DDBJ databases">
        <title>Deep-cultivation of Planctomycetes and their phenomic and genomic characterization uncovers novel biology.</title>
        <authorList>
            <person name="Wiegand S."/>
            <person name="Jogler M."/>
            <person name="Boedeker C."/>
            <person name="Pinto D."/>
            <person name="Vollmers J."/>
            <person name="Rivas-Marin E."/>
            <person name="Kohn T."/>
            <person name="Peeters S.H."/>
            <person name="Heuer A."/>
            <person name="Rast P."/>
            <person name="Oberbeckmann S."/>
            <person name="Bunk B."/>
            <person name="Jeske O."/>
            <person name="Meyerdierks A."/>
            <person name="Storesund J.E."/>
            <person name="Kallscheuer N."/>
            <person name="Luecker S."/>
            <person name="Lage O.M."/>
            <person name="Pohl T."/>
            <person name="Merkel B.J."/>
            <person name="Hornburger P."/>
            <person name="Mueller R.-W."/>
            <person name="Bruemmer F."/>
            <person name="Labrenz M."/>
            <person name="Spormann A.M."/>
            <person name="Op den Camp H."/>
            <person name="Overmann J."/>
            <person name="Amann R."/>
            <person name="Jetten M.S.M."/>
            <person name="Mascher T."/>
            <person name="Medema M.H."/>
            <person name="Devos D.P."/>
            <person name="Kaster A.-K."/>
            <person name="Ovreas L."/>
            <person name="Rohde M."/>
            <person name="Galperin M.Y."/>
            <person name="Jogler C."/>
        </authorList>
    </citation>
    <scope>NUCLEOTIDE SEQUENCE [LARGE SCALE GENOMIC DNA]</scope>
    <source>
        <strain evidence="3 4">Pan241w</strain>
    </source>
</reference>
<dbReference type="Pfam" id="PF13180">
    <property type="entry name" value="PDZ_2"/>
    <property type="match status" value="1"/>
</dbReference>
<organism evidence="3 4">
    <name type="scientific">Gimesia alba</name>
    <dbReference type="NCBI Taxonomy" id="2527973"/>
    <lineage>
        <taxon>Bacteria</taxon>
        <taxon>Pseudomonadati</taxon>
        <taxon>Planctomycetota</taxon>
        <taxon>Planctomycetia</taxon>
        <taxon>Planctomycetales</taxon>
        <taxon>Planctomycetaceae</taxon>
        <taxon>Gimesia</taxon>
    </lineage>
</organism>